<dbReference type="InterPro" id="IPR009057">
    <property type="entry name" value="Homeodomain-like_sf"/>
</dbReference>
<dbReference type="Proteomes" id="UP000189443">
    <property type="component" value="Chromosome"/>
</dbReference>
<dbReference type="PANTHER" id="PTHR30055:SF209">
    <property type="entry name" value="POSSIBLE TRANSCRIPTIONAL REGULATORY PROTEIN (PROBABLY TETR-FAMILY)"/>
    <property type="match status" value="1"/>
</dbReference>
<dbReference type="KEGG" id="spac:B1H29_09140"/>
<evidence type="ECO:0000313" key="6">
    <source>
        <dbReference type="Proteomes" id="UP000189443"/>
    </source>
</evidence>
<reference evidence="5 6" key="1">
    <citation type="submission" date="2017-02" db="EMBL/GenBank/DDBJ databases">
        <title>Streptomyces pactum ACT12 Genome sequencing and assembly.</title>
        <authorList>
            <person name="Xue Q."/>
            <person name="Yan X."/>
            <person name="Jia L."/>
            <person name="Yan H."/>
        </authorList>
    </citation>
    <scope>NUCLEOTIDE SEQUENCE [LARGE SCALE GENOMIC DNA]</scope>
    <source>
        <strain evidence="5 6">ACT12</strain>
    </source>
</reference>
<dbReference type="SUPFAM" id="SSF46689">
    <property type="entry name" value="Homeodomain-like"/>
    <property type="match status" value="1"/>
</dbReference>
<dbReference type="InterPro" id="IPR050109">
    <property type="entry name" value="HTH-type_TetR-like_transc_reg"/>
</dbReference>
<feature type="domain" description="HTH tetR-type" evidence="4">
    <location>
        <begin position="52"/>
        <end position="110"/>
    </location>
</feature>
<evidence type="ECO:0000259" key="4">
    <source>
        <dbReference type="PROSITE" id="PS50977"/>
    </source>
</evidence>
<evidence type="ECO:0000256" key="2">
    <source>
        <dbReference type="PROSITE-ProRule" id="PRU00335"/>
    </source>
</evidence>
<dbReference type="PANTHER" id="PTHR30055">
    <property type="entry name" value="HTH-TYPE TRANSCRIPTIONAL REGULATOR RUTR"/>
    <property type="match status" value="1"/>
</dbReference>
<evidence type="ECO:0000313" key="5">
    <source>
        <dbReference type="EMBL" id="AQS67065.1"/>
    </source>
</evidence>
<dbReference type="Gene3D" id="1.10.357.10">
    <property type="entry name" value="Tetracycline Repressor, domain 2"/>
    <property type="match status" value="1"/>
</dbReference>
<organism evidence="5 6">
    <name type="scientific">Streptomyces pactum</name>
    <dbReference type="NCBI Taxonomy" id="68249"/>
    <lineage>
        <taxon>Bacteria</taxon>
        <taxon>Bacillati</taxon>
        <taxon>Actinomycetota</taxon>
        <taxon>Actinomycetes</taxon>
        <taxon>Kitasatosporales</taxon>
        <taxon>Streptomycetaceae</taxon>
        <taxon>Streptomyces</taxon>
    </lineage>
</organism>
<dbReference type="STRING" id="68249.BC342_26965"/>
<dbReference type="PROSITE" id="PS50977">
    <property type="entry name" value="HTH_TETR_2"/>
    <property type="match status" value="1"/>
</dbReference>
<dbReference type="SUPFAM" id="SSF48498">
    <property type="entry name" value="Tetracyclin repressor-like, C-terminal domain"/>
    <property type="match status" value="1"/>
</dbReference>
<dbReference type="InterPro" id="IPR001647">
    <property type="entry name" value="HTH_TetR"/>
</dbReference>
<accession>A0A1S6J5Q5</accession>
<sequence>MGPWPSRARADHRSGRARGLRARMGAPAARRSVPEVPVTKPVAREPQRRNARSNRARILATARRELGRNPDTTLEELARAAGVVRRTLFGHFPGRAALLEALAEEASQVLRSAMAAGADRVGPAEPAERALAHFVLLMWPVGDRYRMLLALARHDLGVERVAEILAPARAEVTAILERGQRDGVFPDHLPPAVLSAGLEAMTVALLEQVNTGALEDDGTRVAVAQLIAAGVPERRARAVVGDVAPTVSAEAVPDE</sequence>
<feature type="region of interest" description="Disordered" evidence="3">
    <location>
        <begin position="1"/>
        <end position="53"/>
    </location>
</feature>
<proteinExistence type="predicted"/>
<keyword evidence="6" id="KW-1185">Reference proteome</keyword>
<dbReference type="EMBL" id="CP019724">
    <property type="protein sequence ID" value="AQS67065.1"/>
    <property type="molecule type" value="Genomic_DNA"/>
</dbReference>
<dbReference type="InterPro" id="IPR036271">
    <property type="entry name" value="Tet_transcr_reg_TetR-rel_C_sf"/>
</dbReference>
<name>A0A1S6J5Q5_9ACTN</name>
<protein>
    <submittedName>
        <fullName evidence="5">TetR family transcriptional regulator</fullName>
    </submittedName>
</protein>
<evidence type="ECO:0000256" key="3">
    <source>
        <dbReference type="SAM" id="MobiDB-lite"/>
    </source>
</evidence>
<keyword evidence="1 2" id="KW-0238">DNA-binding</keyword>
<gene>
    <name evidence="5" type="ORF">B1H29_09140</name>
</gene>
<feature type="compositionally biased region" description="Low complexity" evidence="3">
    <location>
        <begin position="22"/>
        <end position="31"/>
    </location>
</feature>
<dbReference type="AlphaFoldDB" id="A0A1S6J5Q5"/>
<dbReference type="GO" id="GO:0000976">
    <property type="term" value="F:transcription cis-regulatory region binding"/>
    <property type="evidence" value="ECO:0007669"/>
    <property type="project" value="TreeGrafter"/>
</dbReference>
<feature type="DNA-binding region" description="H-T-H motif" evidence="2">
    <location>
        <begin position="73"/>
        <end position="92"/>
    </location>
</feature>
<dbReference type="GO" id="GO:0003700">
    <property type="term" value="F:DNA-binding transcription factor activity"/>
    <property type="evidence" value="ECO:0007669"/>
    <property type="project" value="TreeGrafter"/>
</dbReference>
<evidence type="ECO:0000256" key="1">
    <source>
        <dbReference type="ARBA" id="ARBA00023125"/>
    </source>
</evidence>
<dbReference type="Pfam" id="PF00440">
    <property type="entry name" value="TetR_N"/>
    <property type="match status" value="1"/>
</dbReference>